<feature type="signal peptide" evidence="1">
    <location>
        <begin position="1"/>
        <end position="19"/>
    </location>
</feature>
<dbReference type="AlphaFoldDB" id="A0A3N4HBV8"/>
<name>A0A3N4HBV8_ASCIM</name>
<feature type="chain" id="PRO_5018152125" description="Concanavalin A-like lectin/glucanase" evidence="1">
    <location>
        <begin position="20"/>
        <end position="241"/>
    </location>
</feature>
<organism evidence="2 3">
    <name type="scientific">Ascobolus immersus RN42</name>
    <dbReference type="NCBI Taxonomy" id="1160509"/>
    <lineage>
        <taxon>Eukaryota</taxon>
        <taxon>Fungi</taxon>
        <taxon>Dikarya</taxon>
        <taxon>Ascomycota</taxon>
        <taxon>Pezizomycotina</taxon>
        <taxon>Pezizomycetes</taxon>
        <taxon>Pezizales</taxon>
        <taxon>Ascobolaceae</taxon>
        <taxon>Ascobolus</taxon>
    </lineage>
</organism>
<evidence type="ECO:0000256" key="1">
    <source>
        <dbReference type="SAM" id="SignalP"/>
    </source>
</evidence>
<evidence type="ECO:0000313" key="3">
    <source>
        <dbReference type="Proteomes" id="UP000275078"/>
    </source>
</evidence>
<accession>A0A3N4HBV8</accession>
<protein>
    <recommendedName>
        <fullName evidence="4">Concanavalin A-like lectin/glucanase</fullName>
    </recommendedName>
</protein>
<keyword evidence="3" id="KW-1185">Reference proteome</keyword>
<gene>
    <name evidence="2" type="ORF">BJ508DRAFT_419982</name>
</gene>
<keyword evidence="1" id="KW-0732">Signal</keyword>
<evidence type="ECO:0008006" key="4">
    <source>
        <dbReference type="Google" id="ProtNLM"/>
    </source>
</evidence>
<reference evidence="2 3" key="1">
    <citation type="journal article" date="2018" name="Nat. Ecol. Evol.">
        <title>Pezizomycetes genomes reveal the molecular basis of ectomycorrhizal truffle lifestyle.</title>
        <authorList>
            <person name="Murat C."/>
            <person name="Payen T."/>
            <person name="Noel B."/>
            <person name="Kuo A."/>
            <person name="Morin E."/>
            <person name="Chen J."/>
            <person name="Kohler A."/>
            <person name="Krizsan K."/>
            <person name="Balestrini R."/>
            <person name="Da Silva C."/>
            <person name="Montanini B."/>
            <person name="Hainaut M."/>
            <person name="Levati E."/>
            <person name="Barry K.W."/>
            <person name="Belfiori B."/>
            <person name="Cichocki N."/>
            <person name="Clum A."/>
            <person name="Dockter R.B."/>
            <person name="Fauchery L."/>
            <person name="Guy J."/>
            <person name="Iotti M."/>
            <person name="Le Tacon F."/>
            <person name="Lindquist E.A."/>
            <person name="Lipzen A."/>
            <person name="Malagnac F."/>
            <person name="Mello A."/>
            <person name="Molinier V."/>
            <person name="Miyauchi S."/>
            <person name="Poulain J."/>
            <person name="Riccioni C."/>
            <person name="Rubini A."/>
            <person name="Sitrit Y."/>
            <person name="Splivallo R."/>
            <person name="Traeger S."/>
            <person name="Wang M."/>
            <person name="Zifcakova L."/>
            <person name="Wipf D."/>
            <person name="Zambonelli A."/>
            <person name="Paolocci F."/>
            <person name="Nowrousian M."/>
            <person name="Ottonello S."/>
            <person name="Baldrian P."/>
            <person name="Spatafora J.W."/>
            <person name="Henrissat B."/>
            <person name="Nagy L.G."/>
            <person name="Aury J.M."/>
            <person name="Wincker P."/>
            <person name="Grigoriev I.V."/>
            <person name="Bonfante P."/>
            <person name="Martin F.M."/>
        </authorList>
    </citation>
    <scope>NUCLEOTIDE SEQUENCE [LARGE SCALE GENOMIC DNA]</scope>
    <source>
        <strain evidence="2 3">RN42</strain>
    </source>
</reference>
<dbReference type="Proteomes" id="UP000275078">
    <property type="component" value="Unassembled WGS sequence"/>
</dbReference>
<sequence>MKFSTAFVSFVLAAVTVSAAPLAQFQNLDGFKDQGAFNGETDGWWQNIDAYLPESKDYNNYLFTDLPDWVEGSKCKLYLASNPQSDETGYVQVATVEPDVSKRLALFELAEINPEEPNIFDAVRAASIDQVIGTFALGPKGETPKIATSTGSWEWDCVPGARLAVRLTATPGSVFHPEVKGDHLAVIEVPGPDGEMIRVENARFGIQIITPPEILEKIRADAAKEFEDLKEQDAVEGEAQE</sequence>
<dbReference type="EMBL" id="ML119953">
    <property type="protein sequence ID" value="RPA71257.1"/>
    <property type="molecule type" value="Genomic_DNA"/>
</dbReference>
<proteinExistence type="predicted"/>
<evidence type="ECO:0000313" key="2">
    <source>
        <dbReference type="EMBL" id="RPA71257.1"/>
    </source>
</evidence>